<keyword evidence="4" id="KW-0539">Nucleus</keyword>
<dbReference type="GO" id="GO:0006606">
    <property type="term" value="P:protein import into nucleus"/>
    <property type="evidence" value="ECO:0007669"/>
    <property type="project" value="TreeGrafter"/>
</dbReference>
<dbReference type="STRING" id="2656787.A0A370TI94"/>
<evidence type="ECO:0000256" key="4">
    <source>
        <dbReference type="ARBA" id="ARBA00023242"/>
    </source>
</evidence>
<dbReference type="GO" id="GO:0005634">
    <property type="term" value="C:nucleus"/>
    <property type="evidence" value="ECO:0007669"/>
    <property type="project" value="UniProtKB-SubCell"/>
</dbReference>
<accession>A0A370TI94</accession>
<dbReference type="PANTHER" id="PTHR12363:SF33">
    <property type="entry name" value="IMPORTIN-13"/>
    <property type="match status" value="1"/>
</dbReference>
<evidence type="ECO:0000256" key="3">
    <source>
        <dbReference type="ARBA" id="ARBA00022448"/>
    </source>
</evidence>
<evidence type="ECO:0000313" key="5">
    <source>
        <dbReference type="EMBL" id="RDL35074.1"/>
    </source>
</evidence>
<keyword evidence="6" id="KW-1185">Reference proteome</keyword>
<dbReference type="AlphaFoldDB" id="A0A370TI94"/>
<evidence type="ECO:0000313" key="6">
    <source>
        <dbReference type="Proteomes" id="UP000254866"/>
    </source>
</evidence>
<proteinExistence type="inferred from homology"/>
<dbReference type="InterPro" id="IPR016024">
    <property type="entry name" value="ARM-type_fold"/>
</dbReference>
<dbReference type="RefSeq" id="XP_031867897.1">
    <property type="nucleotide sequence ID" value="XM_032015628.1"/>
</dbReference>
<dbReference type="OrthoDB" id="2016913at2759"/>
<comment type="caution">
    <text evidence="5">The sequence shown here is derived from an EMBL/GenBank/DDBJ whole genome shotgun (WGS) entry which is preliminary data.</text>
</comment>
<organism evidence="5 6">
    <name type="scientific">Venustampulla echinocandica</name>
    <dbReference type="NCBI Taxonomy" id="2656787"/>
    <lineage>
        <taxon>Eukaryota</taxon>
        <taxon>Fungi</taxon>
        <taxon>Dikarya</taxon>
        <taxon>Ascomycota</taxon>
        <taxon>Pezizomycotina</taxon>
        <taxon>Leotiomycetes</taxon>
        <taxon>Helotiales</taxon>
        <taxon>Pleuroascaceae</taxon>
        <taxon>Venustampulla</taxon>
    </lineage>
</organism>
<dbReference type="Gene3D" id="1.25.10.10">
    <property type="entry name" value="Leucine-rich Repeat Variant"/>
    <property type="match status" value="1"/>
</dbReference>
<name>A0A370TI94_9HELO</name>
<dbReference type="GO" id="GO:0005737">
    <property type="term" value="C:cytoplasm"/>
    <property type="evidence" value="ECO:0007669"/>
    <property type="project" value="TreeGrafter"/>
</dbReference>
<evidence type="ECO:0000256" key="1">
    <source>
        <dbReference type="ARBA" id="ARBA00004123"/>
    </source>
</evidence>
<dbReference type="PANTHER" id="PTHR12363">
    <property type="entry name" value="TRANSPORTIN 3 AND IMPORTIN 13"/>
    <property type="match status" value="1"/>
</dbReference>
<gene>
    <name evidence="5" type="ORF">BP5553_07005</name>
</gene>
<dbReference type="SUPFAM" id="SSF48371">
    <property type="entry name" value="ARM repeat"/>
    <property type="match status" value="1"/>
</dbReference>
<comment type="similarity">
    <text evidence="2">Belongs to the importin beta family.</text>
</comment>
<dbReference type="Proteomes" id="UP000254866">
    <property type="component" value="Unassembled WGS sequence"/>
</dbReference>
<dbReference type="EMBL" id="NPIC01000006">
    <property type="protein sequence ID" value="RDL35074.1"/>
    <property type="molecule type" value="Genomic_DNA"/>
</dbReference>
<keyword evidence="3" id="KW-0813">Transport</keyword>
<dbReference type="InterPro" id="IPR051345">
    <property type="entry name" value="Importin_beta-like_NTR"/>
</dbReference>
<protein>
    <submittedName>
        <fullName evidence="5">ARM repeat-containing protein</fullName>
    </submittedName>
</protein>
<dbReference type="GeneID" id="43599854"/>
<dbReference type="InterPro" id="IPR011989">
    <property type="entry name" value="ARM-like"/>
</dbReference>
<reference evidence="5 6" key="1">
    <citation type="journal article" date="2018" name="IMA Fungus">
        <title>IMA Genome-F 9: Draft genome sequence of Annulohypoxylon stygium, Aspergillus mulundensis, Berkeleyomyces basicola (syn. Thielaviopsis basicola), Ceratocystis smalleyi, two Cercospora beticola strains, Coleophoma cylindrospora, Fusarium fracticaudum, Phialophora cf. hyalina, and Morchella septimelata.</title>
        <authorList>
            <person name="Wingfield B.D."/>
            <person name="Bills G.F."/>
            <person name="Dong Y."/>
            <person name="Huang W."/>
            <person name="Nel W.J."/>
            <person name="Swalarsk-Parry B.S."/>
            <person name="Vaghefi N."/>
            <person name="Wilken P.M."/>
            <person name="An Z."/>
            <person name="de Beer Z.W."/>
            <person name="De Vos L."/>
            <person name="Chen L."/>
            <person name="Duong T.A."/>
            <person name="Gao Y."/>
            <person name="Hammerbacher A."/>
            <person name="Kikkert J.R."/>
            <person name="Li Y."/>
            <person name="Li H."/>
            <person name="Li K."/>
            <person name="Li Q."/>
            <person name="Liu X."/>
            <person name="Ma X."/>
            <person name="Naidoo K."/>
            <person name="Pethybridge S.J."/>
            <person name="Sun J."/>
            <person name="Steenkamp E.T."/>
            <person name="van der Nest M.A."/>
            <person name="van Wyk S."/>
            <person name="Wingfield M.J."/>
            <person name="Xiong C."/>
            <person name="Yue Q."/>
            <person name="Zhang X."/>
        </authorList>
    </citation>
    <scope>NUCLEOTIDE SEQUENCE [LARGE SCALE GENOMIC DNA]</scope>
    <source>
        <strain evidence="5 6">BP 5553</strain>
    </source>
</reference>
<comment type="subcellular location">
    <subcellularLocation>
        <location evidence="1">Nucleus</location>
    </subcellularLocation>
</comment>
<evidence type="ECO:0000256" key="2">
    <source>
        <dbReference type="ARBA" id="ARBA00007991"/>
    </source>
</evidence>
<sequence length="1003" mass="112380">MAGVDLGQLPTSLEEVVHLIVQLYQPGAPEVIAKTQETLQKLQRSPDGWRIAYSLANHEDQQVRFFAALTFIVKLNTDAKSLGEEDEKVLLHTLISWMIRCVQNSEGPLVMRKLCSTLVAYFFQFSASWIKCVKHLMYCLCIKEAIPYEALPDTLDTQALVSDIPNATAMAIFWFASSLVEEVGKTDSNSMKQHKFHQSVLPNVDDIVPLISKYISNTAPVTADIKVRQEALTCFQAWVSYSHRAFIDDAIMLEPLRILTKPAIMCLADDNLYEIAMEMFADVLSNYSKFFSEDDFQLLYSLFNSPWTEGRYQRLVGGDFDFDSLQFGHFLLAFGDATLQELATNTEPRFQQVLVVLGGLLAAEGYPIHEDKIFVPALEFWNSFVENMIDDVFSVGGNHPHWFEPAKMHVIQAIESCMRKLQFPSPQVFSSWDSVDRTGFKDARRDFGDLLQQFYLVTGITILDTFIDRAHDAIRSRDWADLEVSLFCIGVFPDNIADEESRDKFLSKIFTGPVISLFVDPNQEIPARTVQSFLSLIHGYADYFQQNTEFLPNVLNIVFGAMANPALRPKASYTVLRLCSDCRNLLLPELGAFLQQYQSLTLNASLDKDDKEQIMQGICSLIQAIPEEQDKVAPLEQLLNFVDRDIEDSFRILSSQPSLEVALKDMKDDKTSSSPTSTALELGHGALRCLAGIGHALQAPNDQPVDLEEKETGSDFWIAGGGAPVQRRIFSMVTRVYDTLGSHGDIVDAACYVWRQGFRELEPGPFVMAPSMIAEFLLKAGPQTPRLGCVIGTACSFVTSHKSGDGINQIIDALLNWISRLLQAQEKPSNDPEVAQNGIDFLTRLLPKYLDALMNHDSPSLEYLLMFTLNALTGSDPLPKIAAADFWSTFINLPSQPDQLQAPIENVIKLVGPLLARALIYNIGGHAARSELDKLSEPLKKLVVRQIDSKRWFEAALLGEDFPSDKVSTQDRTIFLEKITNIRERDNPQIRGSLSRTEGLSES</sequence>